<dbReference type="PANTHER" id="PTHR20916">
    <property type="entry name" value="CYSTEINE AND GLYCINE-RICH PROTEIN 2 BINDING PROTEIN"/>
    <property type="match status" value="1"/>
</dbReference>
<keyword evidence="2" id="KW-0472">Membrane</keyword>
<feature type="compositionally biased region" description="Low complexity" evidence="1">
    <location>
        <begin position="303"/>
        <end position="327"/>
    </location>
</feature>
<dbReference type="GO" id="GO:0004402">
    <property type="term" value="F:histone acetyltransferase activity"/>
    <property type="evidence" value="ECO:0007669"/>
    <property type="project" value="TreeGrafter"/>
</dbReference>
<proteinExistence type="predicted"/>
<feature type="region of interest" description="Disordered" evidence="1">
    <location>
        <begin position="301"/>
        <end position="330"/>
    </location>
</feature>
<sequence length="975" mass="106573">MVLLSHDEDDNDNDDVGRTCTIYAINPRETTVMETENNHYQRQQQQQQQNKLRVQPKLNINNNSSNNNIQQQQRLIQENIGRVSFPGVSKPQSSSSSSNNNIDHFELPALRWMSLLPDEEAFLEGNTIKLSPFDESILYATSRTGNLLVVSAITGATIDTVKPSPRTLTEDGMTSTWSIYSNSGLTFGSYPIGEGGGGKDSINNNKDNDNDKGYNEYLDYILNGGGGDGSDWEQQVEVGDEDDQQQRQWLRFVVYSIVDQAPSDSRFLPKTRVVCVSIPEHRILWTSAGLPGTPNGSPLVYHSLSSTSNDNDGNNNSKNNDVLSLSSARQNGGDDRDIINDDIYVVLIHNSVLIRPDNTSRTTGHITVLEPINGHVQWTQSEWSRDEIPKGYGSPAISKRPIFGGESSGGYRDNPNDVVVWTSSDQDGRGRVGNLFAFQMISSSLAAEIQRTNNANNANTNDTTTTTYDPFDVRVLRRVRWNSIARPVMNRNGTNLYAAVTGNAVRGWNGLAKFNETADWSKKLMPTAAGTNASSYLEDVALTTAPVLSTNEETLFAVTARNETICLNSLTGERMWSATTRDSSPILAEPVSSPDDERLYVIMSRDGRVVGIDQRKGKILWGFSCGAELLSSVCEKTSVLADFDISSDGQYLYYGDMDGRIISLAVGKERIDISYDNNEDEGSSTSTTIISDVNNKAQSDNIEGGIASSILNNDNNINKSIKKAGLVILAIILSFFVVGGSAMYAVKVKGLDPMSFVPKYNLRGFRFPRKGSPDENSFGAAIGRRMFKVENRNDYQSNNSIIDGPDMYEDKFLATMSDDDDAVDPTIARGGFNTLWVDSTHSKPIADDDSQHPSIESSDRMAVLLGTSNRVTPINENFGYGQAVMLIPCYSVAARSNRFTLWICLRNDSAHLIRSLSAAVVVAVLSLFFNAVVVGVVVAGTIASITGNAKEGYDEDNDGAAAGAGNNIIISTTSD</sequence>
<dbReference type="EMBL" id="KV784373">
    <property type="protein sequence ID" value="OEU10235.1"/>
    <property type="molecule type" value="Genomic_DNA"/>
</dbReference>
<evidence type="ECO:0000259" key="3">
    <source>
        <dbReference type="Pfam" id="PF13360"/>
    </source>
</evidence>
<dbReference type="AlphaFoldDB" id="A0A1E7EWQ8"/>
<accession>A0A1E7EWQ8</accession>
<feature type="domain" description="Pyrrolo-quinoline quinone repeat" evidence="3">
    <location>
        <begin position="543"/>
        <end position="675"/>
    </location>
</feature>
<keyword evidence="5" id="KW-1185">Reference proteome</keyword>
<dbReference type="KEGG" id="fcy:FRACYDRAFT_247850"/>
<reference evidence="4 5" key="1">
    <citation type="submission" date="2016-09" db="EMBL/GenBank/DDBJ databases">
        <title>Extensive genetic diversity and differential bi-allelic expression allows diatom success in the polar Southern Ocean.</title>
        <authorList>
            <consortium name="DOE Joint Genome Institute"/>
            <person name="Mock T."/>
            <person name="Otillar R.P."/>
            <person name="Strauss J."/>
            <person name="Dupont C."/>
            <person name="Frickenhaus S."/>
            <person name="Maumus F."/>
            <person name="Mcmullan M."/>
            <person name="Sanges R."/>
            <person name="Schmutz J."/>
            <person name="Toseland A."/>
            <person name="Valas R."/>
            <person name="Veluchamy A."/>
            <person name="Ward B.J."/>
            <person name="Allen A."/>
            <person name="Barry K."/>
            <person name="Falciatore A."/>
            <person name="Ferrante M."/>
            <person name="Fortunato A.E."/>
            <person name="Gloeckner G."/>
            <person name="Gruber A."/>
            <person name="Hipkin R."/>
            <person name="Janech M."/>
            <person name="Kroth P."/>
            <person name="Leese F."/>
            <person name="Lindquist E."/>
            <person name="Lyon B.R."/>
            <person name="Martin J."/>
            <person name="Mayer C."/>
            <person name="Parker M."/>
            <person name="Quesneville H."/>
            <person name="Raymond J."/>
            <person name="Uhlig C."/>
            <person name="Valentin K.U."/>
            <person name="Worden A.Z."/>
            <person name="Armbrust E.V."/>
            <person name="Bowler C."/>
            <person name="Green B."/>
            <person name="Moulton V."/>
            <person name="Van Oosterhout C."/>
            <person name="Grigoriev I."/>
        </authorList>
    </citation>
    <scope>NUCLEOTIDE SEQUENCE [LARGE SCALE GENOMIC DNA]</scope>
    <source>
        <strain evidence="4 5">CCMP1102</strain>
    </source>
</reference>
<evidence type="ECO:0000313" key="4">
    <source>
        <dbReference type="EMBL" id="OEU10235.1"/>
    </source>
</evidence>
<evidence type="ECO:0000256" key="2">
    <source>
        <dbReference type="SAM" id="Phobius"/>
    </source>
</evidence>
<gene>
    <name evidence="4" type="ORF">FRACYDRAFT_247850</name>
</gene>
<dbReference type="InterPro" id="IPR002372">
    <property type="entry name" value="PQQ_rpt_dom"/>
</dbReference>
<dbReference type="SUPFAM" id="SSF50998">
    <property type="entry name" value="Quinoprotein alcohol dehydrogenase-like"/>
    <property type="match status" value="1"/>
</dbReference>
<dbReference type="Proteomes" id="UP000095751">
    <property type="component" value="Unassembled WGS sequence"/>
</dbReference>
<dbReference type="OrthoDB" id="56347at2759"/>
<name>A0A1E7EWQ8_9STRA</name>
<dbReference type="InterPro" id="IPR015943">
    <property type="entry name" value="WD40/YVTN_repeat-like_dom_sf"/>
</dbReference>
<dbReference type="InterPro" id="IPR011047">
    <property type="entry name" value="Quinoprotein_ADH-like_sf"/>
</dbReference>
<keyword evidence="2" id="KW-1133">Transmembrane helix</keyword>
<evidence type="ECO:0000313" key="5">
    <source>
        <dbReference type="Proteomes" id="UP000095751"/>
    </source>
</evidence>
<protein>
    <recommendedName>
        <fullName evidence="3">Pyrrolo-quinoline quinone repeat domain-containing protein</fullName>
    </recommendedName>
</protein>
<feature type="transmembrane region" description="Helical" evidence="2">
    <location>
        <begin position="916"/>
        <end position="945"/>
    </location>
</feature>
<dbReference type="InParanoid" id="A0A1E7EWQ8"/>
<dbReference type="PANTHER" id="PTHR20916:SF12">
    <property type="entry name" value="ANCESTRAL COATOMER ELEMENT 1 SEC16_SEC31 DOMAIN-CONTAINING PROTEIN-RELATED"/>
    <property type="match status" value="1"/>
</dbReference>
<organism evidence="4 5">
    <name type="scientific">Fragilariopsis cylindrus CCMP1102</name>
    <dbReference type="NCBI Taxonomy" id="635003"/>
    <lineage>
        <taxon>Eukaryota</taxon>
        <taxon>Sar</taxon>
        <taxon>Stramenopiles</taxon>
        <taxon>Ochrophyta</taxon>
        <taxon>Bacillariophyta</taxon>
        <taxon>Bacillariophyceae</taxon>
        <taxon>Bacillariophycidae</taxon>
        <taxon>Bacillariales</taxon>
        <taxon>Bacillariaceae</taxon>
        <taxon>Fragilariopsis</taxon>
    </lineage>
</organism>
<evidence type="ECO:0000256" key="1">
    <source>
        <dbReference type="SAM" id="MobiDB-lite"/>
    </source>
</evidence>
<dbReference type="Gene3D" id="2.130.10.10">
    <property type="entry name" value="YVTN repeat-like/Quinoprotein amine dehydrogenase"/>
    <property type="match status" value="1"/>
</dbReference>
<feature type="transmembrane region" description="Helical" evidence="2">
    <location>
        <begin position="724"/>
        <end position="746"/>
    </location>
</feature>
<dbReference type="Pfam" id="PF13360">
    <property type="entry name" value="PQQ_2"/>
    <property type="match status" value="1"/>
</dbReference>
<keyword evidence="2" id="KW-0812">Transmembrane</keyword>